<reference evidence="2" key="1">
    <citation type="submission" date="2023-10" db="EMBL/GenBank/DDBJ databases">
        <title>Complete genome sequence of Streptomyces sp. JL1001.</title>
        <authorList>
            <person name="Jiang L."/>
        </authorList>
    </citation>
    <scope>NUCLEOTIDE SEQUENCE</scope>
    <source>
        <strain evidence="2">JL1001</strain>
    </source>
</reference>
<organism evidence="2">
    <name type="scientific">Streptomyces sp. JL1001</name>
    <dbReference type="NCBI Taxonomy" id="3078227"/>
    <lineage>
        <taxon>Bacteria</taxon>
        <taxon>Bacillati</taxon>
        <taxon>Actinomycetota</taxon>
        <taxon>Actinomycetes</taxon>
        <taxon>Kitasatosporales</taxon>
        <taxon>Streptomycetaceae</taxon>
        <taxon>Streptomyces</taxon>
    </lineage>
</organism>
<feature type="region of interest" description="Disordered" evidence="1">
    <location>
        <begin position="1"/>
        <end position="80"/>
    </location>
</feature>
<sequence>MRGRTGVPRTSRPVSLQAAGSDQGSPGDEEDSRRTGSGAAGGPWPSSSATRSAIRRFVGRGSSRRHSAPATPARQSPYITTTQVAGARPAYRPWISAAHHAGYASACRTRHRPAIPPVSRGDPSDCPSRAALGEGWAKALRSAPVAAVTTISSPASEPKPISPAAPVTPRLKGMRAPIRATWPRATFTVPCSSRKPSAAMAVARWMPWQTIR</sequence>
<proteinExistence type="predicted"/>
<evidence type="ECO:0000313" key="2">
    <source>
        <dbReference type="EMBL" id="XCN14168.1"/>
    </source>
</evidence>
<evidence type="ECO:0000256" key="1">
    <source>
        <dbReference type="SAM" id="MobiDB-lite"/>
    </source>
</evidence>
<feature type="compositionally biased region" description="Polar residues" evidence="1">
    <location>
        <begin position="12"/>
        <end position="24"/>
    </location>
</feature>
<accession>A0AAU8KDW0</accession>
<feature type="compositionally biased region" description="Basic residues" evidence="1">
    <location>
        <begin position="53"/>
        <end position="67"/>
    </location>
</feature>
<dbReference type="AlphaFoldDB" id="A0AAU8KDW0"/>
<gene>
    <name evidence="2" type="ORF">R1Y80_11080</name>
</gene>
<protein>
    <submittedName>
        <fullName evidence="2">Uncharacterized protein</fullName>
    </submittedName>
</protein>
<name>A0AAU8KDW0_9ACTN</name>
<dbReference type="RefSeq" id="WP_354596931.1">
    <property type="nucleotide sequence ID" value="NZ_CP136798.1"/>
</dbReference>
<dbReference type="EMBL" id="CP136798">
    <property type="protein sequence ID" value="XCN14168.1"/>
    <property type="molecule type" value="Genomic_DNA"/>
</dbReference>